<gene>
    <name evidence="9" type="ORF">DX908_04315</name>
</gene>
<dbReference type="Pfam" id="PF01475">
    <property type="entry name" value="FUR"/>
    <property type="match status" value="1"/>
</dbReference>
<dbReference type="SUPFAM" id="SSF46785">
    <property type="entry name" value="Winged helix' DNA-binding domain"/>
    <property type="match status" value="1"/>
</dbReference>
<feature type="compositionally biased region" description="Polar residues" evidence="8">
    <location>
        <begin position="1"/>
        <end position="10"/>
    </location>
</feature>
<comment type="cofactor">
    <cofactor evidence="7">
        <name>Zn(2+)</name>
        <dbReference type="ChEBI" id="CHEBI:29105"/>
    </cofactor>
    <text evidence="7">Binds 1 zinc ion per subunit.</text>
</comment>
<dbReference type="InterPro" id="IPR036390">
    <property type="entry name" value="WH_DNA-bd_sf"/>
</dbReference>
<keyword evidence="4" id="KW-0805">Transcription regulation</keyword>
<dbReference type="EMBL" id="QUQO01000001">
    <property type="protein sequence ID" value="RFB04572.1"/>
    <property type="molecule type" value="Genomic_DNA"/>
</dbReference>
<evidence type="ECO:0000256" key="8">
    <source>
        <dbReference type="SAM" id="MobiDB-lite"/>
    </source>
</evidence>
<feature type="region of interest" description="Disordered" evidence="8">
    <location>
        <begin position="1"/>
        <end position="20"/>
    </location>
</feature>
<evidence type="ECO:0000256" key="6">
    <source>
        <dbReference type="ARBA" id="ARBA00023163"/>
    </source>
</evidence>
<dbReference type="GO" id="GO:0003700">
    <property type="term" value="F:DNA-binding transcription factor activity"/>
    <property type="evidence" value="ECO:0007669"/>
    <property type="project" value="InterPro"/>
</dbReference>
<dbReference type="RefSeq" id="WP_116391204.1">
    <property type="nucleotide sequence ID" value="NZ_CAXQPM010000002.1"/>
</dbReference>
<dbReference type="GO" id="GO:0045892">
    <property type="term" value="P:negative regulation of DNA-templated transcription"/>
    <property type="evidence" value="ECO:0007669"/>
    <property type="project" value="TreeGrafter"/>
</dbReference>
<dbReference type="AlphaFoldDB" id="A0A371RGL5"/>
<organism evidence="9 10">
    <name type="scientific">Parvularcula marina</name>
    <dbReference type="NCBI Taxonomy" id="2292771"/>
    <lineage>
        <taxon>Bacteria</taxon>
        <taxon>Pseudomonadati</taxon>
        <taxon>Pseudomonadota</taxon>
        <taxon>Alphaproteobacteria</taxon>
        <taxon>Parvularculales</taxon>
        <taxon>Parvularculaceae</taxon>
        <taxon>Parvularcula</taxon>
    </lineage>
</organism>
<feature type="binding site" evidence="7">
    <location>
        <position position="102"/>
    </location>
    <ligand>
        <name>Zn(2+)</name>
        <dbReference type="ChEBI" id="CHEBI:29105"/>
    </ligand>
</feature>
<dbReference type="FunCoup" id="A0A371RGL5">
    <property type="interactions" value="82"/>
</dbReference>
<feature type="binding site" evidence="7">
    <location>
        <position position="146"/>
    </location>
    <ligand>
        <name>Zn(2+)</name>
        <dbReference type="ChEBI" id="CHEBI:29105"/>
    </ligand>
</feature>
<dbReference type="OrthoDB" id="9801127at2"/>
<proteinExistence type="inferred from homology"/>
<dbReference type="GO" id="GO:0000976">
    <property type="term" value="F:transcription cis-regulatory region binding"/>
    <property type="evidence" value="ECO:0007669"/>
    <property type="project" value="TreeGrafter"/>
</dbReference>
<feature type="binding site" evidence="7">
    <location>
        <position position="99"/>
    </location>
    <ligand>
        <name>Zn(2+)</name>
        <dbReference type="ChEBI" id="CHEBI:29105"/>
    </ligand>
</feature>
<accession>A0A371RGL5</accession>
<keyword evidence="3 7" id="KW-0862">Zinc</keyword>
<name>A0A371RGL5_9PROT</name>
<evidence type="ECO:0000256" key="1">
    <source>
        <dbReference type="ARBA" id="ARBA00007957"/>
    </source>
</evidence>
<keyword evidence="7" id="KW-0479">Metal-binding</keyword>
<protein>
    <submittedName>
        <fullName evidence="9">Transcriptional repressor</fullName>
    </submittedName>
</protein>
<dbReference type="Proteomes" id="UP000264589">
    <property type="component" value="Unassembled WGS sequence"/>
</dbReference>
<comment type="caution">
    <text evidence="9">The sequence shown here is derived from an EMBL/GenBank/DDBJ whole genome shotgun (WGS) entry which is preliminary data.</text>
</comment>
<evidence type="ECO:0000256" key="4">
    <source>
        <dbReference type="ARBA" id="ARBA00023015"/>
    </source>
</evidence>
<evidence type="ECO:0000256" key="3">
    <source>
        <dbReference type="ARBA" id="ARBA00022833"/>
    </source>
</evidence>
<dbReference type="PANTHER" id="PTHR33202">
    <property type="entry name" value="ZINC UPTAKE REGULATION PROTEIN"/>
    <property type="match status" value="1"/>
</dbReference>
<dbReference type="GO" id="GO:0005829">
    <property type="term" value="C:cytosol"/>
    <property type="evidence" value="ECO:0007669"/>
    <property type="project" value="TreeGrafter"/>
</dbReference>
<keyword evidence="5" id="KW-0238">DNA-binding</keyword>
<dbReference type="PANTHER" id="PTHR33202:SF6">
    <property type="entry name" value="ZINC UPTAKE REGULATION PROTEIN"/>
    <property type="match status" value="1"/>
</dbReference>
<evidence type="ECO:0000256" key="2">
    <source>
        <dbReference type="ARBA" id="ARBA00022491"/>
    </source>
</evidence>
<dbReference type="GO" id="GO:1900376">
    <property type="term" value="P:regulation of secondary metabolite biosynthetic process"/>
    <property type="evidence" value="ECO:0007669"/>
    <property type="project" value="TreeGrafter"/>
</dbReference>
<feature type="binding site" evidence="7">
    <location>
        <position position="143"/>
    </location>
    <ligand>
        <name>Zn(2+)</name>
        <dbReference type="ChEBI" id="CHEBI:29105"/>
    </ligand>
</feature>
<comment type="similarity">
    <text evidence="1">Belongs to the Fur family.</text>
</comment>
<dbReference type="Gene3D" id="3.30.1490.190">
    <property type="match status" value="1"/>
</dbReference>
<evidence type="ECO:0000256" key="5">
    <source>
        <dbReference type="ARBA" id="ARBA00023125"/>
    </source>
</evidence>
<evidence type="ECO:0000313" key="10">
    <source>
        <dbReference type="Proteomes" id="UP000264589"/>
    </source>
</evidence>
<dbReference type="InterPro" id="IPR002481">
    <property type="entry name" value="FUR"/>
</dbReference>
<keyword evidence="6" id="KW-0804">Transcription</keyword>
<keyword evidence="10" id="KW-1185">Reference proteome</keyword>
<dbReference type="InterPro" id="IPR036388">
    <property type="entry name" value="WH-like_DNA-bd_sf"/>
</dbReference>
<dbReference type="InterPro" id="IPR043135">
    <property type="entry name" value="Fur_C"/>
</dbReference>
<keyword evidence="2" id="KW-0678">Repressor</keyword>
<evidence type="ECO:0000256" key="7">
    <source>
        <dbReference type="PIRSR" id="PIRSR602481-1"/>
    </source>
</evidence>
<dbReference type="InParanoid" id="A0A371RGL5"/>
<evidence type="ECO:0000313" key="9">
    <source>
        <dbReference type="EMBL" id="RFB04572.1"/>
    </source>
</evidence>
<dbReference type="GO" id="GO:0008270">
    <property type="term" value="F:zinc ion binding"/>
    <property type="evidence" value="ECO:0007669"/>
    <property type="project" value="TreeGrafter"/>
</dbReference>
<dbReference type="Gene3D" id="1.10.10.10">
    <property type="entry name" value="Winged helix-like DNA-binding domain superfamily/Winged helix DNA-binding domain"/>
    <property type="match status" value="1"/>
</dbReference>
<sequence length="149" mass="16620">MSQQAEQVKTSMGGCDHNDESLTRNEKLVVDVLSREDGPMKAYELLAALKDKGVKAPMTVYRALDRLEAKGLVHKLDGINAFVICNHDEPHRVQIFLICTNCSHVEEVREHDVANLDWNTISKLGDPIGFKAEATRIEVRGTCAKCQET</sequence>
<reference evidence="9 10" key="1">
    <citation type="submission" date="2018-08" db="EMBL/GenBank/DDBJ databases">
        <title>Parvularcula sp. SM1705, isolated from surface water of the South Sea China.</title>
        <authorList>
            <person name="Sun L."/>
        </authorList>
    </citation>
    <scope>NUCLEOTIDE SEQUENCE [LARGE SCALE GENOMIC DNA]</scope>
    <source>
        <strain evidence="9 10">SM1705</strain>
    </source>
</reference>